<dbReference type="InterPro" id="IPR001356">
    <property type="entry name" value="HD"/>
</dbReference>
<sequence length="237" mass="25498">MTMTTMPESLNSPVSGKAVFMEFGPPNQQMSPSPMSHGHYSMHCLHSAGHSQPDGAYSSASSFSRPLGYPYVNSVSSLTQSRLEDPGADSEKSTVVEGGEVRFNGKGKKIRKPRTIYSSLQLQALNRRFQQTQYLALPERAELAASLGLTQTQVKIWFQNKRSKFKKLMKQGGAALEGSALANGRALSAGSPPVPPGWNPNSSSGKGSGGSAGSYIPSYTSWYPSAHQEALQQPQLM</sequence>
<dbReference type="AlphaFoldDB" id="A0A8C2NHF4"/>
<keyword evidence="3" id="KW-0217">Developmental protein</keyword>
<dbReference type="GO" id="GO:0030154">
    <property type="term" value="P:cell differentiation"/>
    <property type="evidence" value="ECO:0007669"/>
    <property type="project" value="TreeGrafter"/>
</dbReference>
<keyword evidence="4 10" id="KW-0238">DNA-binding</keyword>
<dbReference type="InterPro" id="IPR050460">
    <property type="entry name" value="Distal-less_Homeobox_TF"/>
</dbReference>
<dbReference type="GO" id="GO:0005634">
    <property type="term" value="C:nucleus"/>
    <property type="evidence" value="ECO:0007669"/>
    <property type="project" value="UniProtKB-SubCell"/>
</dbReference>
<evidence type="ECO:0000256" key="4">
    <source>
        <dbReference type="ARBA" id="ARBA00023125"/>
    </source>
</evidence>
<keyword evidence="6 10" id="KW-0539">Nucleus</keyword>
<reference evidence="14" key="1">
    <citation type="submission" date="2019-03" db="EMBL/GenBank/DDBJ databases">
        <title>Genome sequencing and reference-guided assembly of Black Bengal Goat (Capra hircus).</title>
        <authorList>
            <person name="Siddiki A.Z."/>
            <person name="Baten A."/>
            <person name="Billah M."/>
            <person name="Alam M.A.U."/>
            <person name="Shawrob K.S.M."/>
            <person name="Saha S."/>
            <person name="Chowdhury M."/>
            <person name="Rahman A.H."/>
            <person name="Stear M."/>
            <person name="Miah G."/>
            <person name="Das G.B."/>
            <person name="Hossain M.M."/>
            <person name="Kumkum M."/>
            <person name="Islam M.S."/>
            <person name="Mollah A.M."/>
            <person name="Ahsan A."/>
            <person name="Tusar F."/>
            <person name="Khan M.K.I."/>
        </authorList>
    </citation>
    <scope>NUCLEOTIDE SEQUENCE [LARGE SCALE GENOMIC DNA]</scope>
</reference>
<dbReference type="GO" id="GO:0000122">
    <property type="term" value="P:negative regulation of transcription by RNA polymerase II"/>
    <property type="evidence" value="ECO:0007669"/>
    <property type="project" value="TreeGrafter"/>
</dbReference>
<evidence type="ECO:0000256" key="8">
    <source>
        <dbReference type="ARBA" id="ARBA00061910"/>
    </source>
</evidence>
<name>A0A8C2NHF4_CAPHI</name>
<dbReference type="Pfam" id="PF00046">
    <property type="entry name" value="Homeodomain"/>
    <property type="match status" value="1"/>
</dbReference>
<comment type="function">
    <text evidence="7">Plays a role as a transcriptional activator or repressor. Inhibits several cytokine signaling pathways, such as TGFB1, activin-A/INHBA and BMP4 by interfering with the transcriptional stimulatory activity of transcription factors, such as MSX2, FAST2, SMAD2 and SMAD3 during hematopoietic cell differentiation. Plays a role in terminal differentiation of interneurons, such as amacrine and bipolar cells in the developing retina. Likely to play a regulatory role in the development of the ventral forebrain. May play a role in craniofacial patterning and morphogenesis and may be involved in the early development of diencephalic subdivisions.</text>
</comment>
<dbReference type="PRINTS" id="PR00031">
    <property type="entry name" value="HTHREPRESSR"/>
</dbReference>
<comment type="subcellular location">
    <subcellularLocation>
        <location evidence="1 10 11">Nucleus</location>
    </subcellularLocation>
</comment>
<protein>
    <recommendedName>
        <fullName evidence="9">Homeobox protein DLX-1</fullName>
    </recommendedName>
</protein>
<evidence type="ECO:0000256" key="7">
    <source>
        <dbReference type="ARBA" id="ARBA00053292"/>
    </source>
</evidence>
<evidence type="ECO:0000256" key="1">
    <source>
        <dbReference type="ARBA" id="ARBA00004123"/>
    </source>
</evidence>
<proteinExistence type="inferred from homology"/>
<dbReference type="GO" id="GO:0000978">
    <property type="term" value="F:RNA polymerase II cis-regulatory region sequence-specific DNA binding"/>
    <property type="evidence" value="ECO:0007669"/>
    <property type="project" value="TreeGrafter"/>
</dbReference>
<feature type="domain" description="Homeobox" evidence="13">
    <location>
        <begin position="108"/>
        <end position="168"/>
    </location>
</feature>
<evidence type="ECO:0000313" key="14">
    <source>
        <dbReference type="Ensembl" id="ENSCHIP00010005398.1"/>
    </source>
</evidence>
<organism evidence="14">
    <name type="scientific">Capra hircus</name>
    <name type="common">Goat</name>
    <dbReference type="NCBI Taxonomy" id="9925"/>
    <lineage>
        <taxon>Eukaryota</taxon>
        <taxon>Metazoa</taxon>
        <taxon>Chordata</taxon>
        <taxon>Craniata</taxon>
        <taxon>Vertebrata</taxon>
        <taxon>Euteleostomi</taxon>
        <taxon>Mammalia</taxon>
        <taxon>Eutheria</taxon>
        <taxon>Laurasiatheria</taxon>
        <taxon>Artiodactyla</taxon>
        <taxon>Ruminantia</taxon>
        <taxon>Pecora</taxon>
        <taxon>Bovidae</taxon>
        <taxon>Caprinae</taxon>
        <taxon>Capra</taxon>
    </lineage>
</organism>
<evidence type="ECO:0000259" key="13">
    <source>
        <dbReference type="PROSITE" id="PS50071"/>
    </source>
</evidence>
<dbReference type="PANTHER" id="PTHR24327">
    <property type="entry name" value="HOMEOBOX PROTEIN"/>
    <property type="match status" value="1"/>
</dbReference>
<dbReference type="FunFam" id="1.10.10.60:FF:000074">
    <property type="entry name" value="Distal-less homeobox 1"/>
    <property type="match status" value="1"/>
</dbReference>
<evidence type="ECO:0000256" key="5">
    <source>
        <dbReference type="ARBA" id="ARBA00023155"/>
    </source>
</evidence>
<dbReference type="PROSITE" id="PS00027">
    <property type="entry name" value="HOMEOBOX_1"/>
    <property type="match status" value="1"/>
</dbReference>
<dbReference type="Ensembl" id="ENSCHIT00010007493.1">
    <property type="protein sequence ID" value="ENSCHIP00010005398.1"/>
    <property type="gene ID" value="ENSCHIG00010003840.1"/>
</dbReference>
<dbReference type="SUPFAM" id="SSF46689">
    <property type="entry name" value="Homeodomain-like"/>
    <property type="match status" value="1"/>
</dbReference>
<evidence type="ECO:0000256" key="2">
    <source>
        <dbReference type="ARBA" id="ARBA00007916"/>
    </source>
</evidence>
<evidence type="ECO:0000256" key="11">
    <source>
        <dbReference type="RuleBase" id="RU000682"/>
    </source>
</evidence>
<dbReference type="PROSITE" id="PS50071">
    <property type="entry name" value="HOMEOBOX_2"/>
    <property type="match status" value="1"/>
</dbReference>
<gene>
    <name evidence="14" type="primary">DLX1</name>
</gene>
<dbReference type="Gene3D" id="1.10.10.60">
    <property type="entry name" value="Homeodomain-like"/>
    <property type="match status" value="1"/>
</dbReference>
<dbReference type="SMART" id="SM00389">
    <property type="entry name" value="HOX"/>
    <property type="match status" value="1"/>
</dbReference>
<evidence type="ECO:0000256" key="9">
    <source>
        <dbReference type="ARBA" id="ARBA00067381"/>
    </source>
</evidence>
<dbReference type="InterPro" id="IPR000047">
    <property type="entry name" value="HTH_motif"/>
</dbReference>
<dbReference type="PANTHER" id="PTHR24327:SF33">
    <property type="entry name" value="HOMEOBOX PROTEIN DLX-1"/>
    <property type="match status" value="1"/>
</dbReference>
<reference evidence="14" key="2">
    <citation type="submission" date="2025-08" db="UniProtKB">
        <authorList>
            <consortium name="Ensembl"/>
        </authorList>
    </citation>
    <scope>IDENTIFICATION</scope>
</reference>
<keyword evidence="5 10" id="KW-0371">Homeobox</keyword>
<evidence type="ECO:0000256" key="10">
    <source>
        <dbReference type="PROSITE-ProRule" id="PRU00108"/>
    </source>
</evidence>
<dbReference type="PRINTS" id="PR00024">
    <property type="entry name" value="HOMEOBOX"/>
</dbReference>
<comment type="similarity">
    <text evidence="2">Belongs to the distal-less homeobox family.</text>
</comment>
<accession>A0A8C2NHF4</accession>
<evidence type="ECO:0000256" key="3">
    <source>
        <dbReference type="ARBA" id="ARBA00022473"/>
    </source>
</evidence>
<comment type="subunit">
    <text evidence="8">Interacts with SMAD4 (via homeobox DNA-binding domain). Interacts (via homeobox DNA-binding domain) with POU4F2; this interaction suppresses DLX1-mediated transcriptional activity in postnatal retina and enhances retinal ganglion cell (RGC) differentiation.</text>
</comment>
<dbReference type="GO" id="GO:0000981">
    <property type="term" value="F:DNA-binding transcription factor activity, RNA polymerase II-specific"/>
    <property type="evidence" value="ECO:0007669"/>
    <property type="project" value="InterPro"/>
</dbReference>
<feature type="region of interest" description="Disordered" evidence="12">
    <location>
        <begin position="186"/>
        <end position="212"/>
    </location>
</feature>
<dbReference type="CDD" id="cd00086">
    <property type="entry name" value="homeodomain"/>
    <property type="match status" value="1"/>
</dbReference>
<feature type="DNA-binding region" description="Homeobox" evidence="10">
    <location>
        <begin position="110"/>
        <end position="169"/>
    </location>
</feature>
<evidence type="ECO:0000256" key="12">
    <source>
        <dbReference type="SAM" id="MobiDB-lite"/>
    </source>
</evidence>
<dbReference type="InterPro" id="IPR020479">
    <property type="entry name" value="HD_metazoa"/>
</dbReference>
<dbReference type="InterPro" id="IPR009057">
    <property type="entry name" value="Homeodomain-like_sf"/>
</dbReference>
<dbReference type="InterPro" id="IPR017970">
    <property type="entry name" value="Homeobox_CS"/>
</dbReference>
<evidence type="ECO:0000256" key="6">
    <source>
        <dbReference type="ARBA" id="ARBA00023242"/>
    </source>
</evidence>